<reference evidence="3 4" key="1">
    <citation type="submission" date="2017-04" db="EMBL/GenBank/DDBJ databases">
        <title>Genome sequencing of [Candida] sorbophila.</title>
        <authorList>
            <person name="Ahn J.O."/>
        </authorList>
    </citation>
    <scope>NUCLEOTIDE SEQUENCE [LARGE SCALE GENOMIC DNA]</scope>
    <source>
        <strain evidence="3 4">DS02</strain>
    </source>
</reference>
<dbReference type="EMBL" id="NDIQ01000022">
    <property type="protein sequence ID" value="PRT55718.1"/>
    <property type="molecule type" value="Genomic_DNA"/>
</dbReference>
<dbReference type="GeneID" id="36517086"/>
<name>A0A2T0FL53_9ASCO</name>
<evidence type="ECO:0000256" key="2">
    <source>
        <dbReference type="SAM" id="Phobius"/>
    </source>
</evidence>
<keyword evidence="2" id="KW-1133">Transmembrane helix</keyword>
<feature type="compositionally biased region" description="Low complexity" evidence="1">
    <location>
        <begin position="72"/>
        <end position="86"/>
    </location>
</feature>
<keyword evidence="2" id="KW-0472">Membrane</keyword>
<proteinExistence type="predicted"/>
<feature type="transmembrane region" description="Helical" evidence="2">
    <location>
        <begin position="16"/>
        <end position="33"/>
    </location>
</feature>
<gene>
    <name evidence="3" type="ORF">B9G98_03338</name>
</gene>
<organism evidence="3 4">
    <name type="scientific">Wickerhamiella sorbophila</name>
    <dbReference type="NCBI Taxonomy" id="45607"/>
    <lineage>
        <taxon>Eukaryota</taxon>
        <taxon>Fungi</taxon>
        <taxon>Dikarya</taxon>
        <taxon>Ascomycota</taxon>
        <taxon>Saccharomycotina</taxon>
        <taxon>Dipodascomycetes</taxon>
        <taxon>Dipodascales</taxon>
        <taxon>Trichomonascaceae</taxon>
        <taxon>Wickerhamiella</taxon>
    </lineage>
</organism>
<dbReference type="OrthoDB" id="4227028at2759"/>
<dbReference type="RefSeq" id="XP_024665663.1">
    <property type="nucleotide sequence ID" value="XM_024809895.1"/>
</dbReference>
<keyword evidence="4" id="KW-1185">Reference proteome</keyword>
<protein>
    <recommendedName>
        <fullName evidence="5">Processing of GAS1 and ALP protein 2</fullName>
    </recommendedName>
</protein>
<comment type="caution">
    <text evidence="3">The sequence shown here is derived from an EMBL/GenBank/DDBJ whole genome shotgun (WGS) entry which is preliminary data.</text>
</comment>
<feature type="region of interest" description="Disordered" evidence="1">
    <location>
        <begin position="68"/>
        <end position="103"/>
    </location>
</feature>
<accession>A0A2T0FL53</accession>
<evidence type="ECO:0000313" key="4">
    <source>
        <dbReference type="Proteomes" id="UP000238350"/>
    </source>
</evidence>
<dbReference type="AlphaFoldDB" id="A0A2T0FL53"/>
<evidence type="ECO:0000313" key="3">
    <source>
        <dbReference type="EMBL" id="PRT55718.1"/>
    </source>
</evidence>
<dbReference type="Proteomes" id="UP000238350">
    <property type="component" value="Unassembled WGS sequence"/>
</dbReference>
<dbReference type="InterPro" id="IPR011431">
    <property type="entry name" value="Trafficking_Pga2"/>
</dbReference>
<evidence type="ECO:0008006" key="5">
    <source>
        <dbReference type="Google" id="ProtNLM"/>
    </source>
</evidence>
<evidence type="ECO:0000256" key="1">
    <source>
        <dbReference type="SAM" id="MobiDB-lite"/>
    </source>
</evidence>
<dbReference type="Pfam" id="PF07543">
    <property type="entry name" value="PGA2"/>
    <property type="match status" value="1"/>
</dbReference>
<keyword evidence="2" id="KW-0812">Transmembrane</keyword>
<sequence>MFGFPNHISDYGLKEYLRIVVIICVYVLLRPVFEKVFSKLSERGRLREKTRREEELARMYKEQRVKERLGISTETTESESTQETTSAKTASVSNILKRGSQKKTAKIDKILNDFDSDEDVSDLIG</sequence>